<reference evidence="4 5" key="1">
    <citation type="submission" date="2015-04" db="EMBL/GenBank/DDBJ databases">
        <title>Draft Genome Sequence of the Novel Agar-Digesting Marine Bacterium Q1.</title>
        <authorList>
            <person name="Li Y."/>
            <person name="Li D."/>
            <person name="Chen G."/>
            <person name="Du Z."/>
        </authorList>
    </citation>
    <scope>NUCLEOTIDE SEQUENCE [LARGE SCALE GENOMIC DNA]</scope>
    <source>
        <strain evidence="4 5">Q1</strain>
    </source>
</reference>
<dbReference type="InterPro" id="IPR000160">
    <property type="entry name" value="GGDEF_dom"/>
</dbReference>
<gene>
    <name evidence="4" type="ORF">XM47_05730</name>
</gene>
<protein>
    <recommendedName>
        <fullName evidence="6">EAL domain-containing protein</fullName>
    </recommendedName>
</protein>
<evidence type="ECO:0008006" key="6">
    <source>
        <dbReference type="Google" id="ProtNLM"/>
    </source>
</evidence>
<dbReference type="SMART" id="SM00267">
    <property type="entry name" value="GGDEF"/>
    <property type="match status" value="1"/>
</dbReference>
<feature type="transmembrane region" description="Helical" evidence="1">
    <location>
        <begin position="332"/>
        <end position="353"/>
    </location>
</feature>
<feature type="domain" description="EAL" evidence="2">
    <location>
        <begin position="573"/>
        <end position="827"/>
    </location>
</feature>
<name>A0A0J8JMW5_9ALTE</name>
<dbReference type="SUPFAM" id="SSF141868">
    <property type="entry name" value="EAL domain-like"/>
    <property type="match status" value="1"/>
</dbReference>
<dbReference type="GO" id="GO:0071111">
    <property type="term" value="F:cyclic-guanylate-specific phosphodiesterase activity"/>
    <property type="evidence" value="ECO:0007669"/>
    <property type="project" value="InterPro"/>
</dbReference>
<accession>A0A0J8JMW5</accession>
<dbReference type="Gene3D" id="3.20.20.450">
    <property type="entry name" value="EAL domain"/>
    <property type="match status" value="1"/>
</dbReference>
<evidence type="ECO:0000313" key="5">
    <source>
        <dbReference type="Proteomes" id="UP000037600"/>
    </source>
</evidence>
<dbReference type="InterPro" id="IPR029787">
    <property type="entry name" value="Nucleotide_cyclase"/>
</dbReference>
<feature type="transmembrane region" description="Helical" evidence="1">
    <location>
        <begin position="185"/>
        <end position="206"/>
    </location>
</feature>
<dbReference type="SMART" id="SM00052">
    <property type="entry name" value="EAL"/>
    <property type="match status" value="1"/>
</dbReference>
<dbReference type="SUPFAM" id="SSF55073">
    <property type="entry name" value="Nucleotide cyclase"/>
    <property type="match status" value="1"/>
</dbReference>
<sequence>MTTKLLNINFRELVKLTLFCLYCFPIIAQAIKLDAQFTEHLVGSHTHYIQDFEGGYLPEEAAASILTYPVNQSDYVNPGLKPSIIWYGLELENTTFNSKQIILELQRAKPEQLDLYLFEKDNLKNYSLIPAIPELHNSPLFEIEIRPKTRYILMFRMVNASISFLPIIAEPNYFYSEKNIEFIKLGLFFGVLVALALYNLIIFFAVRRLAYVWYAFYIFCLIIWRSVLYGFSIYFDVPNHLAVSLIMLPFLLLDILFSLLFCIHFLDTSKNTYKLDKFLNLLCWLVGLFALLSVTLPLHISTALLMSSIIICGAACIITACYSWYNGVKTARFYVISWVPLIFSALLVQLAAWQVIQTTSFTQNIIEITILVEAFLMSLALADKLRESELQKVHLATHDPMTHLPNRNLVQIGLENFKSRVGFTLVQIKLDGLDKIRMSLGLKISNEVLCILVERLNEWAKQRRRAVTFEMQTLEPQKLGQLDHGIMVMAFRGGHENLAQIANDISEIVLQPIEYKSVVMSVRAYIGASIYPHHSQDIVQLIENTHFAVAEAQRKNLTMVLFAEDKVHAARHRLELMSDLKNGIKNGSELSLFLLPKVSISSQSIVGAEVLLRWFHPKYGVISPLEFVPLAKECGIMNELTLWVIREALELNSLVLDKIQDHHISVNILSADAVSENFVENVAEILKQADMKPNQLMLELQESELNQSRGYIHLAFEKLSKLGVKLGIDDFGSGLSSISYLSVLPIDEIKIDGEFTRDIANNEFNHKVISNILSLSKSLGATVLAEGIEDKESLEFFKQSNCDLAQGFYLAKPMSISDYMHWIDKHEQMLN</sequence>
<feature type="transmembrane region" description="Helical" evidence="1">
    <location>
        <begin position="304"/>
        <end position="325"/>
    </location>
</feature>
<dbReference type="InterPro" id="IPR011622">
    <property type="entry name" value="7TMR_DISM_rcpt_extracell_dom2"/>
</dbReference>
<feature type="transmembrane region" description="Helical" evidence="1">
    <location>
        <begin position="213"/>
        <end position="235"/>
    </location>
</feature>
<dbReference type="Gene3D" id="3.30.70.270">
    <property type="match status" value="1"/>
</dbReference>
<feature type="transmembrane region" description="Helical" evidence="1">
    <location>
        <begin position="278"/>
        <end position="298"/>
    </location>
</feature>
<dbReference type="Pfam" id="PF00990">
    <property type="entry name" value="GGDEF"/>
    <property type="match status" value="1"/>
</dbReference>
<dbReference type="InterPro" id="IPR001633">
    <property type="entry name" value="EAL_dom"/>
</dbReference>
<keyword evidence="1" id="KW-1133">Transmembrane helix</keyword>
<comment type="caution">
    <text evidence="4">The sequence shown here is derived from an EMBL/GenBank/DDBJ whole genome shotgun (WGS) entry which is preliminary data.</text>
</comment>
<dbReference type="PANTHER" id="PTHR33121">
    <property type="entry name" value="CYCLIC DI-GMP PHOSPHODIESTERASE PDEF"/>
    <property type="match status" value="1"/>
</dbReference>
<dbReference type="PROSITE" id="PS50887">
    <property type="entry name" value="GGDEF"/>
    <property type="match status" value="1"/>
</dbReference>
<dbReference type="Pfam" id="PF00563">
    <property type="entry name" value="EAL"/>
    <property type="match status" value="1"/>
</dbReference>
<dbReference type="RefSeq" id="WP_048690655.1">
    <property type="nucleotide sequence ID" value="NZ_KQ130485.1"/>
</dbReference>
<dbReference type="InterPro" id="IPR043128">
    <property type="entry name" value="Rev_trsase/Diguanyl_cyclase"/>
</dbReference>
<organism evidence="4 5">
    <name type="scientific">Catenovulum maritimum</name>
    <dbReference type="NCBI Taxonomy" id="1513271"/>
    <lineage>
        <taxon>Bacteria</taxon>
        <taxon>Pseudomonadati</taxon>
        <taxon>Pseudomonadota</taxon>
        <taxon>Gammaproteobacteria</taxon>
        <taxon>Alteromonadales</taxon>
        <taxon>Alteromonadaceae</taxon>
        <taxon>Catenovulum</taxon>
    </lineage>
</organism>
<keyword evidence="1" id="KW-0812">Transmembrane</keyword>
<evidence type="ECO:0000256" key="1">
    <source>
        <dbReference type="SAM" id="Phobius"/>
    </source>
</evidence>
<dbReference type="PROSITE" id="PS50883">
    <property type="entry name" value="EAL"/>
    <property type="match status" value="1"/>
</dbReference>
<keyword evidence="5" id="KW-1185">Reference proteome</keyword>
<dbReference type="Proteomes" id="UP000037600">
    <property type="component" value="Unassembled WGS sequence"/>
</dbReference>
<dbReference type="InterPro" id="IPR011623">
    <property type="entry name" value="7TMR_DISM_rcpt_extracell_dom1"/>
</dbReference>
<dbReference type="CDD" id="cd01948">
    <property type="entry name" value="EAL"/>
    <property type="match status" value="1"/>
</dbReference>
<keyword evidence="1" id="KW-0472">Membrane</keyword>
<dbReference type="STRING" id="1513271.XM47_05730"/>
<dbReference type="Pfam" id="PF07695">
    <property type="entry name" value="7TMR-DISM_7TM"/>
    <property type="match status" value="1"/>
</dbReference>
<feature type="transmembrane region" description="Helical" evidence="1">
    <location>
        <begin position="151"/>
        <end position="169"/>
    </location>
</feature>
<dbReference type="Pfam" id="PF07696">
    <property type="entry name" value="7TMR-DISMED2"/>
    <property type="match status" value="1"/>
</dbReference>
<dbReference type="InterPro" id="IPR035919">
    <property type="entry name" value="EAL_sf"/>
</dbReference>
<dbReference type="AlphaFoldDB" id="A0A0J8JMW5"/>
<dbReference type="PANTHER" id="PTHR33121:SF79">
    <property type="entry name" value="CYCLIC DI-GMP PHOSPHODIESTERASE PDED-RELATED"/>
    <property type="match status" value="1"/>
</dbReference>
<dbReference type="InterPro" id="IPR050706">
    <property type="entry name" value="Cyclic-di-GMP_PDE-like"/>
</dbReference>
<feature type="domain" description="GGDEF" evidence="3">
    <location>
        <begin position="421"/>
        <end position="565"/>
    </location>
</feature>
<evidence type="ECO:0000259" key="3">
    <source>
        <dbReference type="PROSITE" id="PS50887"/>
    </source>
</evidence>
<evidence type="ECO:0000259" key="2">
    <source>
        <dbReference type="PROSITE" id="PS50883"/>
    </source>
</evidence>
<dbReference type="OrthoDB" id="6279314at2"/>
<evidence type="ECO:0000313" key="4">
    <source>
        <dbReference type="EMBL" id="KMT65956.1"/>
    </source>
</evidence>
<proteinExistence type="predicted"/>
<feature type="transmembrane region" description="Helical" evidence="1">
    <location>
        <begin position="241"/>
        <end position="266"/>
    </location>
</feature>
<dbReference type="EMBL" id="LAZL01000007">
    <property type="protein sequence ID" value="KMT65956.1"/>
    <property type="molecule type" value="Genomic_DNA"/>
</dbReference>